<evidence type="ECO:0000313" key="5">
    <source>
        <dbReference type="Proteomes" id="UP000295252"/>
    </source>
</evidence>
<proteinExistence type="predicted"/>
<evidence type="ECO:0000313" key="4">
    <source>
        <dbReference type="EMBL" id="CDP19333.1"/>
    </source>
</evidence>
<organism evidence="4 5">
    <name type="scientific">Coffea canephora</name>
    <name type="common">Robusta coffee</name>
    <dbReference type="NCBI Taxonomy" id="49390"/>
    <lineage>
        <taxon>Eukaryota</taxon>
        <taxon>Viridiplantae</taxon>
        <taxon>Streptophyta</taxon>
        <taxon>Embryophyta</taxon>
        <taxon>Tracheophyta</taxon>
        <taxon>Spermatophyta</taxon>
        <taxon>Magnoliopsida</taxon>
        <taxon>eudicotyledons</taxon>
        <taxon>Gunneridae</taxon>
        <taxon>Pentapetalae</taxon>
        <taxon>asterids</taxon>
        <taxon>lamiids</taxon>
        <taxon>Gentianales</taxon>
        <taxon>Rubiaceae</taxon>
        <taxon>Ixoroideae</taxon>
        <taxon>Gardenieae complex</taxon>
        <taxon>Bertiereae - Coffeeae clade</taxon>
        <taxon>Coffeeae</taxon>
        <taxon>Coffea</taxon>
    </lineage>
</organism>
<keyword evidence="5" id="KW-1185">Reference proteome</keyword>
<dbReference type="InParanoid" id="A0A068VI37"/>
<dbReference type="GO" id="GO:0016616">
    <property type="term" value="F:oxidoreductase activity, acting on the CH-OH group of donors, NAD or NADP as acceptor"/>
    <property type="evidence" value="ECO:0007669"/>
    <property type="project" value="TreeGrafter"/>
</dbReference>
<feature type="domain" description="NAD(P)-binding" evidence="3">
    <location>
        <begin position="14"/>
        <end position="89"/>
    </location>
</feature>
<dbReference type="FunFam" id="3.40.50.720:FF:001049">
    <property type="entry name" value="NAD(P)-binding Rossmann-fold superfamily protein"/>
    <property type="match status" value="1"/>
</dbReference>
<evidence type="ECO:0000256" key="1">
    <source>
        <dbReference type="ARBA" id="ARBA00022857"/>
    </source>
</evidence>
<dbReference type="PhylomeDB" id="A0A068VI37"/>
<dbReference type="OrthoDB" id="2735536at2759"/>
<dbReference type="Proteomes" id="UP000295252">
    <property type="component" value="Unassembled WGS sequence"/>
</dbReference>
<dbReference type="InterPro" id="IPR036291">
    <property type="entry name" value="NAD(P)-bd_dom_sf"/>
</dbReference>
<accession>A0A068VI37</accession>
<dbReference type="EMBL" id="HG739522">
    <property type="protein sequence ID" value="CDP19333.1"/>
    <property type="molecule type" value="Genomic_DNA"/>
</dbReference>
<gene>
    <name evidence="4" type="ORF">GSCOC_T00010154001</name>
</gene>
<evidence type="ECO:0000256" key="2">
    <source>
        <dbReference type="ARBA" id="ARBA00023002"/>
    </source>
</evidence>
<dbReference type="InterPro" id="IPR050425">
    <property type="entry name" value="NAD(P)_dehydrat-like"/>
</dbReference>
<protein>
    <submittedName>
        <fullName evidence="4">DH200=94 genomic scaffold, scaffold_438</fullName>
    </submittedName>
</protein>
<dbReference type="PANTHER" id="PTHR10366">
    <property type="entry name" value="NAD DEPENDENT EPIMERASE/DEHYDRATASE"/>
    <property type="match status" value="1"/>
</dbReference>
<dbReference type="PANTHER" id="PTHR10366:SF831">
    <property type="entry name" value="NAD-DEPENDENT EPIMERASE_DEHYDRATASE DOMAIN-CONTAINING PROTEIN"/>
    <property type="match status" value="1"/>
</dbReference>
<name>A0A068VI37_COFCA</name>
<dbReference type="AlphaFoldDB" id="A0A068VI37"/>
<sequence>MAAWEAEKARTVCVTGAGGYLGSWLVKLLLSRHYTVHATLRNPEDEKYVHLKKLDKAAENLKLFKADLLDYNSISAAIRGCDGVFHVASPVPSGSVPNPEARPFSIFSIAMIFPSFGFPRITFLTDLLFMGDSYCHYRLYFFAFCQT</sequence>
<keyword evidence="2" id="KW-0560">Oxidoreductase</keyword>
<evidence type="ECO:0000259" key="3">
    <source>
        <dbReference type="Pfam" id="PF16363"/>
    </source>
</evidence>
<dbReference type="OMA" id="SIAMIFP"/>
<dbReference type="Gene3D" id="3.40.50.720">
    <property type="entry name" value="NAD(P)-binding Rossmann-like Domain"/>
    <property type="match status" value="1"/>
</dbReference>
<dbReference type="STRING" id="49390.A0A068VI37"/>
<reference evidence="5" key="1">
    <citation type="journal article" date="2014" name="Science">
        <title>The coffee genome provides insight into the convergent evolution of caffeine biosynthesis.</title>
        <authorList>
            <person name="Denoeud F."/>
            <person name="Carretero-Paulet L."/>
            <person name="Dereeper A."/>
            <person name="Droc G."/>
            <person name="Guyot R."/>
            <person name="Pietrella M."/>
            <person name="Zheng C."/>
            <person name="Alberti A."/>
            <person name="Anthony F."/>
            <person name="Aprea G."/>
            <person name="Aury J.M."/>
            <person name="Bento P."/>
            <person name="Bernard M."/>
            <person name="Bocs S."/>
            <person name="Campa C."/>
            <person name="Cenci A."/>
            <person name="Combes M.C."/>
            <person name="Crouzillat D."/>
            <person name="Da Silva C."/>
            <person name="Daddiego L."/>
            <person name="De Bellis F."/>
            <person name="Dussert S."/>
            <person name="Garsmeur O."/>
            <person name="Gayraud T."/>
            <person name="Guignon V."/>
            <person name="Jahn K."/>
            <person name="Jamilloux V."/>
            <person name="Joet T."/>
            <person name="Labadie K."/>
            <person name="Lan T."/>
            <person name="Leclercq J."/>
            <person name="Lepelley M."/>
            <person name="Leroy T."/>
            <person name="Li L.T."/>
            <person name="Librado P."/>
            <person name="Lopez L."/>
            <person name="Munoz A."/>
            <person name="Noel B."/>
            <person name="Pallavicini A."/>
            <person name="Perrotta G."/>
            <person name="Poncet V."/>
            <person name="Pot D."/>
            <person name="Priyono X."/>
            <person name="Rigoreau M."/>
            <person name="Rouard M."/>
            <person name="Rozas J."/>
            <person name="Tranchant-Dubreuil C."/>
            <person name="VanBuren R."/>
            <person name="Zhang Q."/>
            <person name="Andrade A.C."/>
            <person name="Argout X."/>
            <person name="Bertrand B."/>
            <person name="de Kochko A."/>
            <person name="Graziosi G."/>
            <person name="Henry R.J."/>
            <person name="Jayarama X."/>
            <person name="Ming R."/>
            <person name="Nagai C."/>
            <person name="Rounsley S."/>
            <person name="Sankoff D."/>
            <person name="Giuliano G."/>
            <person name="Albert V.A."/>
            <person name="Wincker P."/>
            <person name="Lashermes P."/>
        </authorList>
    </citation>
    <scope>NUCLEOTIDE SEQUENCE [LARGE SCALE GENOMIC DNA]</scope>
    <source>
        <strain evidence="5">cv. DH200-94</strain>
    </source>
</reference>
<dbReference type="InterPro" id="IPR016040">
    <property type="entry name" value="NAD(P)-bd_dom"/>
</dbReference>
<keyword evidence="1" id="KW-0521">NADP</keyword>
<dbReference type="Gramene" id="CDP19333">
    <property type="protein sequence ID" value="CDP19333"/>
    <property type="gene ID" value="GSCOC_T00010154001"/>
</dbReference>
<dbReference type="SUPFAM" id="SSF51735">
    <property type="entry name" value="NAD(P)-binding Rossmann-fold domains"/>
    <property type="match status" value="1"/>
</dbReference>
<dbReference type="Pfam" id="PF16363">
    <property type="entry name" value="GDP_Man_Dehyd"/>
    <property type="match status" value="1"/>
</dbReference>